<dbReference type="EMBL" id="CALNXI010000099">
    <property type="protein sequence ID" value="CAH3018884.1"/>
    <property type="molecule type" value="Genomic_DNA"/>
</dbReference>
<protein>
    <submittedName>
        <fullName evidence="1">Uncharacterized protein</fullName>
    </submittedName>
</protein>
<gene>
    <name evidence="1" type="ORF">PEVE_00045189</name>
</gene>
<evidence type="ECO:0000313" key="2">
    <source>
        <dbReference type="Proteomes" id="UP001159427"/>
    </source>
</evidence>
<dbReference type="Proteomes" id="UP001159427">
    <property type="component" value="Unassembled WGS sequence"/>
</dbReference>
<sequence>MRTLPDIENLLKPLERAISDVLIPSLIGRNCSEAERDLVALPVRMGGLGLINPSDSADAEYSASIRVSAPLVSKIEAQSHETPKEAEVQRLVYATRKEKDDGLNEELEEVKAMLPDKTQRAVDPACEKGASKWLTVIPLKDMDFDLNKREFRDAVRLRYDWPTPDNPSVCVCGSMFTVDHAMTCSVEA</sequence>
<evidence type="ECO:0000313" key="1">
    <source>
        <dbReference type="EMBL" id="CAH3018884.1"/>
    </source>
</evidence>
<reference evidence="1 2" key="1">
    <citation type="submission" date="2022-05" db="EMBL/GenBank/DDBJ databases">
        <authorList>
            <consortium name="Genoscope - CEA"/>
            <person name="William W."/>
        </authorList>
    </citation>
    <scope>NUCLEOTIDE SEQUENCE [LARGE SCALE GENOMIC DNA]</scope>
</reference>
<name>A0ABN8LNY3_9CNID</name>
<accession>A0ABN8LNY3</accession>
<comment type="caution">
    <text evidence="1">The sequence shown here is derived from an EMBL/GenBank/DDBJ whole genome shotgun (WGS) entry which is preliminary data.</text>
</comment>
<organism evidence="1 2">
    <name type="scientific">Porites evermanni</name>
    <dbReference type="NCBI Taxonomy" id="104178"/>
    <lineage>
        <taxon>Eukaryota</taxon>
        <taxon>Metazoa</taxon>
        <taxon>Cnidaria</taxon>
        <taxon>Anthozoa</taxon>
        <taxon>Hexacorallia</taxon>
        <taxon>Scleractinia</taxon>
        <taxon>Fungiina</taxon>
        <taxon>Poritidae</taxon>
        <taxon>Porites</taxon>
    </lineage>
</organism>
<proteinExistence type="predicted"/>
<keyword evidence="2" id="KW-1185">Reference proteome</keyword>